<feature type="region of interest" description="Disordered" evidence="1">
    <location>
        <begin position="61"/>
        <end position="80"/>
    </location>
</feature>
<feature type="compositionally biased region" description="Low complexity" evidence="1">
    <location>
        <begin position="141"/>
        <end position="155"/>
    </location>
</feature>
<evidence type="ECO:0000313" key="3">
    <source>
        <dbReference type="Proteomes" id="UP000619355"/>
    </source>
</evidence>
<feature type="compositionally biased region" description="Basic and acidic residues" evidence="1">
    <location>
        <begin position="183"/>
        <end position="224"/>
    </location>
</feature>
<keyword evidence="3" id="KW-1185">Reference proteome</keyword>
<proteinExistence type="predicted"/>
<name>A0A919F1G5_9ACTN</name>
<evidence type="ECO:0000256" key="1">
    <source>
        <dbReference type="SAM" id="MobiDB-lite"/>
    </source>
</evidence>
<dbReference type="Proteomes" id="UP000619355">
    <property type="component" value="Unassembled WGS sequence"/>
</dbReference>
<evidence type="ECO:0000313" key="2">
    <source>
        <dbReference type="EMBL" id="GHG68579.1"/>
    </source>
</evidence>
<sequence length="224" mass="22352">MRRGAHRQPHPGGPALRQVHGDLRARVADPDDEHVTVPVGRGVAVVAGVQQLAAVSVPARPVGQPGGVVEAGGDHHRAAGQLPAAGGVQQPAGAVPGALDAVHLHSGDDLQRVVFGVLLQVAHQVVPGHPAAEPAGYAQAGQCGQPSGGVQVQPVVVPPPGGADPVGLLQDHGPDAPGPQRLGDGEAARAGADDVDRAVGGDRRAADGRGAGDGHERERNHTTG</sequence>
<accession>A0A919F1G5</accession>
<feature type="region of interest" description="Disordered" evidence="1">
    <location>
        <begin position="133"/>
        <end position="224"/>
    </location>
</feature>
<organism evidence="2 3">
    <name type="scientific">Streptomyces capoamus</name>
    <dbReference type="NCBI Taxonomy" id="68183"/>
    <lineage>
        <taxon>Bacteria</taxon>
        <taxon>Bacillati</taxon>
        <taxon>Actinomycetota</taxon>
        <taxon>Actinomycetes</taxon>
        <taxon>Kitasatosporales</taxon>
        <taxon>Streptomycetaceae</taxon>
        <taxon>Streptomyces</taxon>
    </lineage>
</organism>
<gene>
    <name evidence="2" type="ORF">GCM10018980_62170</name>
</gene>
<reference evidence="3" key="1">
    <citation type="journal article" date="2019" name="Int. J. Syst. Evol. Microbiol.">
        <title>The Global Catalogue of Microorganisms (GCM) 10K type strain sequencing project: providing services to taxonomists for standard genome sequencing and annotation.</title>
        <authorList>
            <consortium name="The Broad Institute Genomics Platform"/>
            <consortium name="The Broad Institute Genome Sequencing Center for Infectious Disease"/>
            <person name="Wu L."/>
            <person name="Ma J."/>
        </authorList>
    </citation>
    <scope>NUCLEOTIDE SEQUENCE [LARGE SCALE GENOMIC DNA]</scope>
    <source>
        <strain evidence="3">JCM 4253</strain>
    </source>
</reference>
<protein>
    <submittedName>
        <fullName evidence="2">Uncharacterized protein</fullName>
    </submittedName>
</protein>
<dbReference type="EMBL" id="BNBF01000024">
    <property type="protein sequence ID" value="GHG68579.1"/>
    <property type="molecule type" value="Genomic_DNA"/>
</dbReference>
<dbReference type="AlphaFoldDB" id="A0A919F1G5"/>
<comment type="caution">
    <text evidence="2">The sequence shown here is derived from an EMBL/GenBank/DDBJ whole genome shotgun (WGS) entry which is preliminary data.</text>
</comment>